<dbReference type="Gene3D" id="1.10.533.10">
    <property type="entry name" value="Death Domain, Fas"/>
    <property type="match status" value="1"/>
</dbReference>
<dbReference type="GO" id="GO:0009893">
    <property type="term" value="P:positive regulation of metabolic process"/>
    <property type="evidence" value="ECO:0007669"/>
    <property type="project" value="UniProtKB-ARBA"/>
</dbReference>
<keyword evidence="4" id="KW-0675">Receptor</keyword>
<feature type="region of interest" description="Disordered" evidence="1">
    <location>
        <begin position="326"/>
        <end position="348"/>
    </location>
</feature>
<evidence type="ECO:0000259" key="3">
    <source>
        <dbReference type="PROSITE" id="PS50017"/>
    </source>
</evidence>
<dbReference type="InterPro" id="IPR000719">
    <property type="entry name" value="Prot_kinase_dom"/>
</dbReference>
<proteinExistence type="evidence at transcript level"/>
<dbReference type="PROSITE" id="PS50011">
    <property type="entry name" value="PROTEIN_KINASE_DOM"/>
    <property type="match status" value="1"/>
</dbReference>
<dbReference type="FunFam" id="1.10.510.10:FF:000472">
    <property type="entry name" value="Receptor interacting serine/threonine kinase 1"/>
    <property type="match status" value="1"/>
</dbReference>
<evidence type="ECO:0000256" key="1">
    <source>
        <dbReference type="SAM" id="MobiDB-lite"/>
    </source>
</evidence>
<evidence type="ECO:0000313" key="4">
    <source>
        <dbReference type="EMBL" id="AFO95210.1"/>
    </source>
</evidence>
<dbReference type="InterPro" id="IPR001245">
    <property type="entry name" value="Ser-Thr/Tyr_kinase_cat_dom"/>
</dbReference>
<accession>V9KBP2</accession>
<dbReference type="InterPro" id="IPR008271">
    <property type="entry name" value="Ser/Thr_kinase_AS"/>
</dbReference>
<dbReference type="GO" id="GO:0043123">
    <property type="term" value="P:positive regulation of canonical NF-kappaB signal transduction"/>
    <property type="evidence" value="ECO:0007669"/>
    <property type="project" value="UniProtKB-ARBA"/>
</dbReference>
<dbReference type="PRINTS" id="PR00109">
    <property type="entry name" value="TYRKINASE"/>
</dbReference>
<evidence type="ECO:0000259" key="2">
    <source>
        <dbReference type="PROSITE" id="PS50011"/>
    </source>
</evidence>
<dbReference type="Gene3D" id="1.10.510.10">
    <property type="entry name" value="Transferase(Phosphotransferase) domain 1"/>
    <property type="match status" value="1"/>
</dbReference>
<keyword evidence="4" id="KW-0418">Kinase</keyword>
<dbReference type="InterPro" id="IPR011029">
    <property type="entry name" value="DEATH-like_dom_sf"/>
</dbReference>
<dbReference type="PANTHER" id="PTHR44329:SF6">
    <property type="entry name" value="RECEPTOR-INTERACTING SERINE_THREONINE-PROTEIN KINASE 1"/>
    <property type="match status" value="1"/>
</dbReference>
<protein>
    <submittedName>
        <fullName evidence="4">Receptor-interacting serine/threonine-protein kinase 1-like protein</fullName>
    </submittedName>
</protein>
<dbReference type="EMBL" id="JW862693">
    <property type="protein sequence ID" value="AFO95210.1"/>
    <property type="molecule type" value="mRNA"/>
</dbReference>
<dbReference type="SUPFAM" id="SSF47986">
    <property type="entry name" value="DEATH domain"/>
    <property type="match status" value="1"/>
</dbReference>
<feature type="domain" description="Death" evidence="3">
    <location>
        <begin position="609"/>
        <end position="695"/>
    </location>
</feature>
<dbReference type="InterPro" id="IPR000488">
    <property type="entry name" value="Death_dom"/>
</dbReference>
<dbReference type="PROSITE" id="PS00108">
    <property type="entry name" value="PROTEIN_KINASE_ST"/>
    <property type="match status" value="1"/>
</dbReference>
<dbReference type="PANTHER" id="PTHR44329">
    <property type="entry name" value="SERINE/THREONINE-PROTEIN KINASE TNNI3K-RELATED"/>
    <property type="match status" value="1"/>
</dbReference>
<dbReference type="Pfam" id="PF00531">
    <property type="entry name" value="Death"/>
    <property type="match status" value="1"/>
</dbReference>
<dbReference type="InterPro" id="IPR051681">
    <property type="entry name" value="Ser/Thr_Kinases-Pseudokinases"/>
</dbReference>
<dbReference type="InterPro" id="IPR011009">
    <property type="entry name" value="Kinase-like_dom_sf"/>
</dbReference>
<dbReference type="Pfam" id="PF07714">
    <property type="entry name" value="PK_Tyr_Ser-Thr"/>
    <property type="match status" value="1"/>
</dbReference>
<organism evidence="4">
    <name type="scientific">Callorhinchus milii</name>
    <name type="common">Ghost shark</name>
    <dbReference type="NCBI Taxonomy" id="7868"/>
    <lineage>
        <taxon>Eukaryota</taxon>
        <taxon>Metazoa</taxon>
        <taxon>Chordata</taxon>
        <taxon>Craniata</taxon>
        <taxon>Vertebrata</taxon>
        <taxon>Chondrichthyes</taxon>
        <taxon>Holocephali</taxon>
        <taxon>Chimaeriformes</taxon>
        <taxon>Callorhinchidae</taxon>
        <taxon>Callorhinchus</taxon>
    </lineage>
</organism>
<dbReference type="SUPFAM" id="SSF56112">
    <property type="entry name" value="Protein kinase-like (PK-like)"/>
    <property type="match status" value="1"/>
</dbReference>
<feature type="domain" description="Protein kinase" evidence="2">
    <location>
        <begin position="13"/>
        <end position="283"/>
    </location>
</feature>
<dbReference type="GO" id="GO:0031349">
    <property type="term" value="P:positive regulation of defense response"/>
    <property type="evidence" value="ECO:0007669"/>
    <property type="project" value="UniProtKB-ARBA"/>
</dbReference>
<dbReference type="GO" id="GO:0071345">
    <property type="term" value="P:cellular response to cytokine stimulus"/>
    <property type="evidence" value="ECO:0007669"/>
    <property type="project" value="UniProtKB-ARBA"/>
</dbReference>
<dbReference type="GO" id="GO:0005524">
    <property type="term" value="F:ATP binding"/>
    <property type="evidence" value="ECO:0007669"/>
    <property type="project" value="InterPro"/>
</dbReference>
<keyword evidence="4" id="KW-0808">Transferase</keyword>
<dbReference type="SMART" id="SM00005">
    <property type="entry name" value="DEATH"/>
    <property type="match status" value="1"/>
</dbReference>
<dbReference type="PROSITE" id="PS50017">
    <property type="entry name" value="DEATH_DOMAIN"/>
    <property type="match status" value="1"/>
</dbReference>
<name>V9KBP2_CALMI</name>
<dbReference type="GO" id="GO:0004706">
    <property type="term" value="F:JUN kinase kinase kinase activity"/>
    <property type="evidence" value="ECO:0007669"/>
    <property type="project" value="TreeGrafter"/>
</dbReference>
<reference evidence="4" key="1">
    <citation type="journal article" date="2014" name="Nature">
        <title>Elephant shark genome provides unique insights into gnathostome evolution.</title>
        <authorList>
            <consortium name="International Elephant Shark Genome Sequencing Consortium"/>
            <person name="Venkatesh B."/>
            <person name="Lee A.P."/>
            <person name="Ravi V."/>
            <person name="Maurya A.K."/>
            <person name="Lian M.M."/>
            <person name="Swann J.B."/>
            <person name="Ohta Y."/>
            <person name="Flajnik M.F."/>
            <person name="Sutoh Y."/>
            <person name="Kasahara M."/>
            <person name="Hoon S."/>
            <person name="Gangu V."/>
            <person name="Roy S.W."/>
            <person name="Irimia M."/>
            <person name="Korzh V."/>
            <person name="Kondrychyn I."/>
            <person name="Lim Z.W."/>
            <person name="Tay B.H."/>
            <person name="Tohari S."/>
            <person name="Kong K.W."/>
            <person name="Ho S."/>
            <person name="Lorente-Galdos B."/>
            <person name="Quilez J."/>
            <person name="Marques-Bonet T."/>
            <person name="Raney B.J."/>
            <person name="Ingham P.W."/>
            <person name="Tay A."/>
            <person name="Hillier L.W."/>
            <person name="Minx P."/>
            <person name="Boehm T."/>
            <person name="Wilson R.K."/>
            <person name="Brenner S."/>
            <person name="Warren W.C."/>
        </authorList>
    </citation>
    <scope>NUCLEOTIDE SEQUENCE</scope>
    <source>
        <tissue evidence="4">Spleen</tissue>
    </source>
</reference>
<sequence>MSLDKIRIDSTELIEKKPLDAGGFGMVSLCFSKNHGLVVLKTVYTGPQRTEFNSSLLEEGKMMHRLNHDRVIKLIGVILEEGNYSLVMEFMENGNLLQLLKCVSVPLSVKGRITLEIIEGMAYLNEQQIVHKDLKPENILVDADYHIKIADLGVATFKTWSRLTEEQNRRSNLGIQPKNNAGTLCYLAPEHLQSLNTKPTEKSDVYSFSIVVWVIMTNKEPYENAVNDTQIYHLVLNGDRPDVNELPNEAPEEIVNLMQQCWENKPESRPTFKECNHKLRPFYEEKLSEDITTDIETLRELTRVKPTAPRELVKRMQSLQMDSNAELPSHATKDDPNSLHSSQGNAASGHIAEDSFAPAKLNEPSEEEYNSQALPPLLRKLDDEYNYHMYGSRLDNVCSQYPESQFNQIMEERSRRVSNEPVFTNQFSAKMFHTNPLAGLHSAPMSSSTQNLGAHPDLYQGATTYDSLCKPAKEETSAYATKTSPVGIPMAQGEIAQRGLGTIPISETGSLHVERQLRTPLWQEHTRPGNVAWNTANTIGSDSNLNFVDPESTSRIFVSNTKTVQIGSNNVLNIEKQVFNKKKKKNSAVPNAPQRAEHLEIFNDRSPVKDSHLDLLRSELGKDWKHCARKLGFRESEIDEIDHDYERDGLKEKVYQMLHKWQMKEGGKGATVNKLAQALQSCKRFDLTLSLQNCA</sequence>
<dbReference type="SMART" id="SM00220">
    <property type="entry name" value="S_TKc"/>
    <property type="match status" value="1"/>
</dbReference>
<dbReference type="AlphaFoldDB" id="V9KBP2"/>